<organism evidence="4 5">
    <name type="scientific">Knufia peltigerae</name>
    <dbReference type="NCBI Taxonomy" id="1002370"/>
    <lineage>
        <taxon>Eukaryota</taxon>
        <taxon>Fungi</taxon>
        <taxon>Dikarya</taxon>
        <taxon>Ascomycota</taxon>
        <taxon>Pezizomycotina</taxon>
        <taxon>Eurotiomycetes</taxon>
        <taxon>Chaetothyriomycetidae</taxon>
        <taxon>Chaetothyriales</taxon>
        <taxon>Trichomeriaceae</taxon>
        <taxon>Knufia</taxon>
    </lineage>
</organism>
<name>A0AA38YB01_9EURO</name>
<dbReference type="Gene3D" id="2.60.120.330">
    <property type="entry name" value="B-lactam Antibiotic, Isopenicillin N Synthase, Chain"/>
    <property type="match status" value="1"/>
</dbReference>
<evidence type="ECO:0000313" key="4">
    <source>
        <dbReference type="EMBL" id="KAJ9640560.1"/>
    </source>
</evidence>
<dbReference type="Pfam" id="PF14226">
    <property type="entry name" value="DIOX_N"/>
    <property type="match status" value="1"/>
</dbReference>
<evidence type="ECO:0000256" key="1">
    <source>
        <dbReference type="ARBA" id="ARBA00008056"/>
    </source>
</evidence>
<dbReference type="Pfam" id="PF03171">
    <property type="entry name" value="2OG-FeII_Oxy"/>
    <property type="match status" value="1"/>
</dbReference>
<comment type="caution">
    <text evidence="4">The sequence shown here is derived from an EMBL/GenBank/DDBJ whole genome shotgun (WGS) entry which is preliminary data.</text>
</comment>
<dbReference type="PRINTS" id="PR00682">
    <property type="entry name" value="IPNSYNTHASE"/>
</dbReference>
<evidence type="ECO:0000256" key="2">
    <source>
        <dbReference type="RuleBase" id="RU003682"/>
    </source>
</evidence>
<keyword evidence="5" id="KW-1185">Reference proteome</keyword>
<dbReference type="InterPro" id="IPR026992">
    <property type="entry name" value="DIOX_N"/>
</dbReference>
<evidence type="ECO:0000313" key="5">
    <source>
        <dbReference type="Proteomes" id="UP001172681"/>
    </source>
</evidence>
<reference evidence="4" key="1">
    <citation type="submission" date="2022-10" db="EMBL/GenBank/DDBJ databases">
        <title>Culturing micro-colonial fungi from biological soil crusts in the Mojave desert and describing Neophaeococcomyces mojavensis, and introducing the new genera and species Taxawa tesnikishii.</title>
        <authorList>
            <person name="Kurbessoian T."/>
            <person name="Stajich J.E."/>
        </authorList>
    </citation>
    <scope>NUCLEOTIDE SEQUENCE</scope>
    <source>
        <strain evidence="4">TK_35</strain>
    </source>
</reference>
<dbReference type="InterPro" id="IPR044861">
    <property type="entry name" value="IPNS-like_FE2OG_OXY"/>
</dbReference>
<accession>A0AA38YB01</accession>
<dbReference type="SUPFAM" id="SSF51197">
    <property type="entry name" value="Clavaminate synthase-like"/>
    <property type="match status" value="1"/>
</dbReference>
<dbReference type="PANTHER" id="PTHR47990">
    <property type="entry name" value="2-OXOGLUTARATE (2OG) AND FE(II)-DEPENDENT OXYGENASE SUPERFAMILY PROTEIN-RELATED"/>
    <property type="match status" value="1"/>
</dbReference>
<dbReference type="InterPro" id="IPR005123">
    <property type="entry name" value="Oxoglu/Fe-dep_dioxygenase_dom"/>
</dbReference>
<comment type="similarity">
    <text evidence="1 2">Belongs to the iron/ascorbate-dependent oxidoreductase family.</text>
</comment>
<dbReference type="InterPro" id="IPR050231">
    <property type="entry name" value="Iron_ascorbate_oxido_reductase"/>
</dbReference>
<feature type="domain" description="Fe2OG dioxygenase" evidence="3">
    <location>
        <begin position="184"/>
        <end position="287"/>
    </location>
</feature>
<keyword evidence="2" id="KW-0408">Iron</keyword>
<evidence type="ECO:0000259" key="3">
    <source>
        <dbReference type="PROSITE" id="PS51471"/>
    </source>
</evidence>
<dbReference type="GO" id="GO:0016491">
    <property type="term" value="F:oxidoreductase activity"/>
    <property type="evidence" value="ECO:0007669"/>
    <property type="project" value="UniProtKB-KW"/>
</dbReference>
<keyword evidence="2" id="KW-0479">Metal-binding</keyword>
<dbReference type="InterPro" id="IPR027443">
    <property type="entry name" value="IPNS-like_sf"/>
</dbReference>
<proteinExistence type="inferred from homology"/>
<dbReference type="GO" id="GO:0046872">
    <property type="term" value="F:metal ion binding"/>
    <property type="evidence" value="ECO:0007669"/>
    <property type="project" value="UniProtKB-KW"/>
</dbReference>
<dbReference type="PROSITE" id="PS51471">
    <property type="entry name" value="FE2OG_OXY"/>
    <property type="match status" value="1"/>
</dbReference>
<dbReference type="EMBL" id="JAPDRN010000014">
    <property type="protein sequence ID" value="KAJ9640560.1"/>
    <property type="molecule type" value="Genomic_DNA"/>
</dbReference>
<gene>
    <name evidence="4" type="ORF">H2204_003188</name>
</gene>
<dbReference type="GO" id="GO:0044283">
    <property type="term" value="P:small molecule biosynthetic process"/>
    <property type="evidence" value="ECO:0007669"/>
    <property type="project" value="UniProtKB-ARBA"/>
</dbReference>
<dbReference type="Proteomes" id="UP001172681">
    <property type="component" value="Unassembled WGS sequence"/>
</dbReference>
<sequence length="323" mass="35904">MGSLEPLQRDFEVPTIDLSSYLQDPDSSQASTVVEQIRKACATSGFFQLTGHGIQKTLQQQAFAAARTFFNISDQEKRNLCGKPGRGYEVMGKQFLEPGKQPDLKEGFFIGREIEGATPPFRPFQEPNIWPSPDLIPESQFKLPLLDYYRSVSDLSFIIMKILASGLEHSNFDTSVFAEFCHEPISSIRLLHYPPHPDTKDDSLVGTGAHTDFGAITLLLQDGNSGLQVLNQATNEWLDVEPREDAYVVNIGDMLDVWTNGAYKSTVHRVINTSGGERYSIPFFLDGNPDCTIKSLGTGDSMGTGKTYTVEQHMLSRYAASYK</sequence>
<protein>
    <recommendedName>
        <fullName evidence="3">Fe2OG dioxygenase domain-containing protein</fullName>
    </recommendedName>
</protein>
<keyword evidence="2" id="KW-0560">Oxidoreductase</keyword>
<dbReference type="AlphaFoldDB" id="A0AA38YB01"/>